<feature type="compositionally biased region" description="Pro residues" evidence="1">
    <location>
        <begin position="281"/>
        <end position="292"/>
    </location>
</feature>
<keyword evidence="3" id="KW-1185">Reference proteome</keyword>
<accession>A0A166B2J6</accession>
<dbReference type="AlphaFoldDB" id="A0A166B2J6"/>
<feature type="region of interest" description="Disordered" evidence="1">
    <location>
        <begin position="223"/>
        <end position="306"/>
    </location>
</feature>
<reference evidence="2 3" key="1">
    <citation type="journal article" date="2016" name="Mol. Biol. Evol.">
        <title>Comparative Genomics of Early-Diverging Mushroom-Forming Fungi Provides Insights into the Origins of Lignocellulose Decay Capabilities.</title>
        <authorList>
            <person name="Nagy L.G."/>
            <person name="Riley R."/>
            <person name="Tritt A."/>
            <person name="Adam C."/>
            <person name="Daum C."/>
            <person name="Floudas D."/>
            <person name="Sun H."/>
            <person name="Yadav J.S."/>
            <person name="Pangilinan J."/>
            <person name="Larsson K.H."/>
            <person name="Matsuura K."/>
            <person name="Barry K."/>
            <person name="Labutti K."/>
            <person name="Kuo R."/>
            <person name="Ohm R.A."/>
            <person name="Bhattacharya S.S."/>
            <person name="Shirouzu T."/>
            <person name="Yoshinaga Y."/>
            <person name="Martin F.M."/>
            <person name="Grigoriev I.V."/>
            <person name="Hibbett D.S."/>
        </authorList>
    </citation>
    <scope>NUCLEOTIDE SEQUENCE [LARGE SCALE GENOMIC DNA]</scope>
    <source>
        <strain evidence="2 3">CBS 109695</strain>
    </source>
</reference>
<dbReference type="EMBL" id="KV417651">
    <property type="protein sequence ID" value="KZP12212.1"/>
    <property type="molecule type" value="Genomic_DNA"/>
</dbReference>
<dbReference type="Proteomes" id="UP000076532">
    <property type="component" value="Unassembled WGS sequence"/>
</dbReference>
<evidence type="ECO:0000256" key="1">
    <source>
        <dbReference type="SAM" id="MobiDB-lite"/>
    </source>
</evidence>
<protein>
    <submittedName>
        <fullName evidence="2">Uncharacterized protein</fullName>
    </submittedName>
</protein>
<name>A0A166B2J6_9AGAM</name>
<evidence type="ECO:0000313" key="2">
    <source>
        <dbReference type="EMBL" id="KZP12212.1"/>
    </source>
</evidence>
<feature type="region of interest" description="Disordered" evidence="1">
    <location>
        <begin position="1"/>
        <end position="20"/>
    </location>
</feature>
<proteinExistence type="predicted"/>
<gene>
    <name evidence="2" type="ORF">FIBSPDRAFT_870550</name>
</gene>
<organism evidence="2 3">
    <name type="scientific">Athelia psychrophila</name>
    <dbReference type="NCBI Taxonomy" id="1759441"/>
    <lineage>
        <taxon>Eukaryota</taxon>
        <taxon>Fungi</taxon>
        <taxon>Dikarya</taxon>
        <taxon>Basidiomycota</taxon>
        <taxon>Agaricomycotina</taxon>
        <taxon>Agaricomycetes</taxon>
        <taxon>Agaricomycetidae</taxon>
        <taxon>Atheliales</taxon>
        <taxon>Atheliaceae</taxon>
        <taxon>Athelia</taxon>
    </lineage>
</organism>
<sequence>MQKSTPLPLGQSGARTGGGQGAVEAALDEIQWDDWLMSIADDESSHASTSRLWQTECSEEAQQSAHGGVNPDDLLIEAFMSALGQTTPSDMDPLVDFTAAPRKTSIPLPRTSTPVLGECEGQNVAVGGDAATSYMQLCLPGGLASIEGYSPYLVEEPFPDFEQSRWPASTVPTVVPASCRPPFVEADMEFGYLLPSTGREQPVGYPMAEYAYQEPDATSVQVNRMLPTPEPSPMRSDDPSQLDSQPAQPMGRELRFYPGSFAGQHQEPPACPSRVDYMPLTPDPSPSRPDFPPQSESQPERPVGRELRRPLLVEINGHLFDEFRESSAKAKPTHYHCADTRCNRFGKLAGKRKQECKRHAMTQTAGPGVIVINCAYNWEGCTYMKQRKDKVTYHEIHAHGYHRDGCACRGCKAKGI</sequence>
<evidence type="ECO:0000313" key="3">
    <source>
        <dbReference type="Proteomes" id="UP000076532"/>
    </source>
</evidence>